<dbReference type="AlphaFoldDB" id="A0A7S3TYK0"/>
<dbReference type="GO" id="GO:0003886">
    <property type="term" value="F:DNA (cytosine-5-)-methyltransferase activity"/>
    <property type="evidence" value="ECO:0007669"/>
    <property type="project" value="UniProtKB-EC"/>
</dbReference>
<dbReference type="GO" id="GO:0032259">
    <property type="term" value="P:methylation"/>
    <property type="evidence" value="ECO:0007669"/>
    <property type="project" value="UniProtKB-KW"/>
</dbReference>
<dbReference type="InterPro" id="IPR050390">
    <property type="entry name" value="C5-Methyltransferase"/>
</dbReference>
<keyword evidence="2 5" id="KW-0489">Methyltransferase</keyword>
<dbReference type="PANTHER" id="PTHR10629:SF52">
    <property type="entry name" value="DNA (CYTOSINE-5)-METHYLTRANSFERASE 1"/>
    <property type="match status" value="1"/>
</dbReference>
<dbReference type="GO" id="GO:0005634">
    <property type="term" value="C:nucleus"/>
    <property type="evidence" value="ECO:0007669"/>
    <property type="project" value="TreeGrafter"/>
</dbReference>
<evidence type="ECO:0000256" key="3">
    <source>
        <dbReference type="ARBA" id="ARBA00022679"/>
    </source>
</evidence>
<evidence type="ECO:0000256" key="2">
    <source>
        <dbReference type="ARBA" id="ARBA00022603"/>
    </source>
</evidence>
<dbReference type="GO" id="GO:0044027">
    <property type="term" value="P:negative regulation of gene expression via chromosomal CpG island methylation"/>
    <property type="evidence" value="ECO:0007669"/>
    <property type="project" value="TreeGrafter"/>
</dbReference>
<dbReference type="Pfam" id="PF00145">
    <property type="entry name" value="DNA_methylase"/>
    <property type="match status" value="2"/>
</dbReference>
<proteinExistence type="inferred from homology"/>
<reference evidence="6" key="1">
    <citation type="submission" date="2021-01" db="EMBL/GenBank/DDBJ databases">
        <authorList>
            <person name="Corre E."/>
            <person name="Pelletier E."/>
            <person name="Niang G."/>
            <person name="Scheremetjew M."/>
            <person name="Finn R."/>
            <person name="Kale V."/>
            <person name="Holt S."/>
            <person name="Cochrane G."/>
            <person name="Meng A."/>
            <person name="Brown T."/>
            <person name="Cohen L."/>
        </authorList>
    </citation>
    <scope>NUCLEOTIDE SEQUENCE</scope>
    <source>
        <strain evidence="6">379</strain>
    </source>
</reference>
<evidence type="ECO:0000256" key="4">
    <source>
        <dbReference type="ARBA" id="ARBA00022691"/>
    </source>
</evidence>
<evidence type="ECO:0000313" key="6">
    <source>
        <dbReference type="EMBL" id="CAE0598124.1"/>
    </source>
</evidence>
<organism evidence="6">
    <name type="scientific">Emiliania huxleyi</name>
    <name type="common">Coccolithophore</name>
    <name type="synonym">Pontosphaera huxleyi</name>
    <dbReference type="NCBI Taxonomy" id="2903"/>
    <lineage>
        <taxon>Eukaryota</taxon>
        <taxon>Haptista</taxon>
        <taxon>Haptophyta</taxon>
        <taxon>Prymnesiophyceae</taxon>
        <taxon>Isochrysidales</taxon>
        <taxon>Noelaerhabdaceae</taxon>
        <taxon>Emiliania</taxon>
    </lineage>
</organism>
<accession>A0A7S3TYK0</accession>
<evidence type="ECO:0000256" key="1">
    <source>
        <dbReference type="ARBA" id="ARBA00011975"/>
    </source>
</evidence>
<dbReference type="EMBL" id="HBIR01059900">
    <property type="protein sequence ID" value="CAE0598124.1"/>
    <property type="molecule type" value="Transcribed_RNA"/>
</dbReference>
<dbReference type="EC" id="2.1.1.37" evidence="1"/>
<keyword evidence="3 5" id="KW-0808">Transferase</keyword>
<dbReference type="InterPro" id="IPR029063">
    <property type="entry name" value="SAM-dependent_MTases_sf"/>
</dbReference>
<feature type="active site" evidence="5">
    <location>
        <position position="101"/>
    </location>
</feature>
<name>A0A7S3TYK0_EMIHU</name>
<dbReference type="PANTHER" id="PTHR10629">
    <property type="entry name" value="CYTOSINE-SPECIFIC METHYLTRANSFERASE"/>
    <property type="match status" value="1"/>
</dbReference>
<evidence type="ECO:0000256" key="5">
    <source>
        <dbReference type="PROSITE-ProRule" id="PRU01016"/>
    </source>
</evidence>
<sequence>MHTRATSRMHTAGAARSSGHTLCLVDLFCGAGGVSHGAAMAGVECVLAVDSNQLCLDVHKANHPGAHHACIILGGELSELQQALTAAVGNRPYHLHMSPECKRVSRANCCRTEEGVESTISLMQWCLTLARRLQPEPATWTLEQAHAFEVYTAFPQHIVVRCEQFGVAQTRKRILMGTPQVLQRLQEAPIQTRTPAQVLTHLRPLRQYLLKLGTTNTSIKKKEQQAAEGRKHTRIATMQFVRPLSVPTYTVTQKNLFLVDTRTRSIVRTLNSRELSLLQGFPPQYQFALRRQKDVVRMVANAVPPPVAAAILKCALEVVAAPA</sequence>
<protein>
    <recommendedName>
        <fullName evidence="1">DNA (cytosine-5-)-methyltransferase</fullName>
        <ecNumber evidence="1">2.1.1.37</ecNumber>
    </recommendedName>
</protein>
<keyword evidence="4 5" id="KW-0949">S-adenosyl-L-methionine</keyword>
<dbReference type="InterPro" id="IPR001525">
    <property type="entry name" value="C5_MeTfrase"/>
</dbReference>
<dbReference type="Gene3D" id="3.90.120.10">
    <property type="entry name" value="DNA Methylase, subunit A, domain 2"/>
    <property type="match status" value="1"/>
</dbReference>
<dbReference type="GO" id="GO:0003677">
    <property type="term" value="F:DNA binding"/>
    <property type="evidence" value="ECO:0007669"/>
    <property type="project" value="TreeGrafter"/>
</dbReference>
<dbReference type="Gene3D" id="3.40.50.150">
    <property type="entry name" value="Vaccinia Virus protein VP39"/>
    <property type="match status" value="1"/>
</dbReference>
<dbReference type="PROSITE" id="PS51679">
    <property type="entry name" value="SAM_MT_C5"/>
    <property type="match status" value="1"/>
</dbReference>
<dbReference type="SUPFAM" id="SSF53335">
    <property type="entry name" value="S-adenosyl-L-methionine-dependent methyltransferases"/>
    <property type="match status" value="1"/>
</dbReference>
<comment type="similarity">
    <text evidence="5">Belongs to the class I-like SAM-binding methyltransferase superfamily. C5-methyltransferase family.</text>
</comment>
<gene>
    <name evidence="6" type="ORF">EHUX00137_LOCUS46573</name>
</gene>